<evidence type="ECO:0000313" key="2">
    <source>
        <dbReference type="Proteomes" id="UP000230779"/>
    </source>
</evidence>
<dbReference type="Proteomes" id="UP000230779">
    <property type="component" value="Unassembled WGS sequence"/>
</dbReference>
<organism evidence="1 2">
    <name type="scientific">Candidatus Kerfeldbacteria bacterium CG_4_10_14_0_8_um_filter_42_10</name>
    <dbReference type="NCBI Taxonomy" id="2014248"/>
    <lineage>
        <taxon>Bacteria</taxon>
        <taxon>Candidatus Kerfeldiibacteriota</taxon>
    </lineage>
</organism>
<accession>A0A2M7RH39</accession>
<proteinExistence type="predicted"/>
<dbReference type="EMBL" id="PFMD01000058">
    <property type="protein sequence ID" value="PIY96075.1"/>
    <property type="molecule type" value="Genomic_DNA"/>
</dbReference>
<reference evidence="1 2" key="1">
    <citation type="submission" date="2017-09" db="EMBL/GenBank/DDBJ databases">
        <title>Depth-based differentiation of microbial function through sediment-hosted aquifers and enrichment of novel symbionts in the deep terrestrial subsurface.</title>
        <authorList>
            <person name="Probst A.J."/>
            <person name="Ladd B."/>
            <person name="Jarett J.K."/>
            <person name="Geller-Mcgrath D.E."/>
            <person name="Sieber C.M."/>
            <person name="Emerson J.B."/>
            <person name="Anantharaman K."/>
            <person name="Thomas B.C."/>
            <person name="Malmstrom R."/>
            <person name="Stieglmeier M."/>
            <person name="Klingl A."/>
            <person name="Woyke T."/>
            <person name="Ryan C.M."/>
            <person name="Banfield J.F."/>
        </authorList>
    </citation>
    <scope>NUCLEOTIDE SEQUENCE [LARGE SCALE GENOMIC DNA]</scope>
    <source>
        <strain evidence="1">CG_4_10_14_0_8_um_filter_42_10</strain>
    </source>
</reference>
<comment type="caution">
    <text evidence="1">The sequence shown here is derived from an EMBL/GenBank/DDBJ whole genome shotgun (WGS) entry which is preliminary data.</text>
</comment>
<gene>
    <name evidence="1" type="ORF">COY66_04960</name>
</gene>
<evidence type="ECO:0000313" key="1">
    <source>
        <dbReference type="EMBL" id="PIY96075.1"/>
    </source>
</evidence>
<dbReference type="AlphaFoldDB" id="A0A2M7RH39"/>
<sequence>MLENVKFKLISFQNKAQAEIAVRDLQALVAHPGWKFLVEKVIDLNIRMLRRDLENDESLSKEENDIKKRDLRFLRNLKRIPEFQIDVLLGKNPVLEEYDPYFTDIKDLEREIGATVVSVQAPEEKKGS</sequence>
<name>A0A2M7RH39_9BACT</name>
<protein>
    <submittedName>
        <fullName evidence="1">Uncharacterized protein</fullName>
    </submittedName>
</protein>